<gene>
    <name evidence="1" type="ORF">EJV47_21505</name>
</gene>
<proteinExistence type="predicted"/>
<accession>A0A3S0IKG9</accession>
<dbReference type="Proteomes" id="UP000282184">
    <property type="component" value="Unassembled WGS sequence"/>
</dbReference>
<evidence type="ECO:0000313" key="2">
    <source>
        <dbReference type="Proteomes" id="UP000282184"/>
    </source>
</evidence>
<evidence type="ECO:0000313" key="1">
    <source>
        <dbReference type="EMBL" id="RTQ46531.1"/>
    </source>
</evidence>
<name>A0A3S0IKG9_9BACT</name>
<dbReference type="EMBL" id="RXOF01000015">
    <property type="protein sequence ID" value="RTQ46531.1"/>
    <property type="molecule type" value="Genomic_DNA"/>
</dbReference>
<dbReference type="AlphaFoldDB" id="A0A3S0IKG9"/>
<dbReference type="OrthoDB" id="878538at2"/>
<sequence>MTTSASPAAASLIFDNPAGRIWHHPEGFVRLEWHRAPGSESHVRDLYKATTDALGRFGFTRVLSDHRHMPPLSPGLQRWLSDTWVPETMQATGYHRGAVIQAFNLFNRMATNQIVSQLAGLPLHVAHFDNEQEAERWLLSDLP</sequence>
<dbReference type="RefSeq" id="WP_126695276.1">
    <property type="nucleotide sequence ID" value="NZ_RXOF01000015.1"/>
</dbReference>
<keyword evidence="2" id="KW-1185">Reference proteome</keyword>
<evidence type="ECO:0008006" key="3">
    <source>
        <dbReference type="Google" id="ProtNLM"/>
    </source>
</evidence>
<organism evidence="1 2">
    <name type="scientific">Hymenobacter gummosus</name>
    <dbReference type="NCBI Taxonomy" id="1776032"/>
    <lineage>
        <taxon>Bacteria</taxon>
        <taxon>Pseudomonadati</taxon>
        <taxon>Bacteroidota</taxon>
        <taxon>Cytophagia</taxon>
        <taxon>Cytophagales</taxon>
        <taxon>Hymenobacteraceae</taxon>
        <taxon>Hymenobacter</taxon>
    </lineage>
</organism>
<comment type="caution">
    <text evidence="1">The sequence shown here is derived from an EMBL/GenBank/DDBJ whole genome shotgun (WGS) entry which is preliminary data.</text>
</comment>
<reference evidence="1 2" key="1">
    <citation type="submission" date="2018-12" db="EMBL/GenBank/DDBJ databases">
        <title>Hymenobacter gummosus sp. nov., isolated from a spring.</title>
        <authorList>
            <person name="Nie L."/>
        </authorList>
    </citation>
    <scope>NUCLEOTIDE SEQUENCE [LARGE SCALE GENOMIC DNA]</scope>
    <source>
        <strain evidence="1 2">KCTC 52166</strain>
    </source>
</reference>
<protein>
    <recommendedName>
        <fullName evidence="3">STAS/SEC14 domain-containing protein</fullName>
    </recommendedName>
</protein>